<dbReference type="AlphaFoldDB" id="A0A8R1IC31"/>
<dbReference type="EnsemblMetazoa" id="CJA31773.1">
    <property type="protein sequence ID" value="CJA31773.1"/>
    <property type="gene ID" value="WBGene00207620"/>
</dbReference>
<evidence type="ECO:0000313" key="2">
    <source>
        <dbReference type="EnsemblMetazoa" id="CJA31773.1"/>
    </source>
</evidence>
<name>A0A8R1IC31_CAEJA</name>
<organism evidence="2 3">
    <name type="scientific">Caenorhabditis japonica</name>
    <dbReference type="NCBI Taxonomy" id="281687"/>
    <lineage>
        <taxon>Eukaryota</taxon>
        <taxon>Metazoa</taxon>
        <taxon>Ecdysozoa</taxon>
        <taxon>Nematoda</taxon>
        <taxon>Chromadorea</taxon>
        <taxon>Rhabditida</taxon>
        <taxon>Rhabditina</taxon>
        <taxon>Rhabditomorpha</taxon>
        <taxon>Rhabditoidea</taxon>
        <taxon>Rhabditidae</taxon>
        <taxon>Peloderinae</taxon>
        <taxon>Caenorhabditis</taxon>
    </lineage>
</organism>
<protein>
    <submittedName>
        <fullName evidence="2">Uncharacterized protein</fullName>
    </submittedName>
</protein>
<sequence length="67" mass="8079">KKDMENHLEKLNAEEKVLQAKISEKQALIKEAEDKERIKRREEDEEVIRARGLKRAEEDIKSEWVKY</sequence>
<accession>A0A8R1IC31</accession>
<reference evidence="2" key="2">
    <citation type="submission" date="2022-06" db="UniProtKB">
        <authorList>
            <consortium name="EnsemblMetazoa"/>
        </authorList>
    </citation>
    <scope>IDENTIFICATION</scope>
    <source>
        <strain evidence="2">DF5081</strain>
    </source>
</reference>
<keyword evidence="3" id="KW-1185">Reference proteome</keyword>
<proteinExistence type="predicted"/>
<reference evidence="3" key="1">
    <citation type="submission" date="2010-08" db="EMBL/GenBank/DDBJ databases">
        <authorList>
            <consortium name="Caenorhabditis japonica Sequencing Consortium"/>
            <person name="Wilson R.K."/>
        </authorList>
    </citation>
    <scope>NUCLEOTIDE SEQUENCE [LARGE SCALE GENOMIC DNA]</scope>
    <source>
        <strain evidence="3">DF5081</strain>
    </source>
</reference>
<evidence type="ECO:0000313" key="3">
    <source>
        <dbReference type="Proteomes" id="UP000005237"/>
    </source>
</evidence>
<evidence type="ECO:0000256" key="1">
    <source>
        <dbReference type="SAM" id="Coils"/>
    </source>
</evidence>
<keyword evidence="1" id="KW-0175">Coiled coil</keyword>
<feature type="coiled-coil region" evidence="1">
    <location>
        <begin position="1"/>
        <end position="45"/>
    </location>
</feature>
<dbReference type="Proteomes" id="UP000005237">
    <property type="component" value="Unassembled WGS sequence"/>
</dbReference>